<dbReference type="Gene3D" id="1.10.260.40">
    <property type="entry name" value="lambda repressor-like DNA-binding domains"/>
    <property type="match status" value="1"/>
</dbReference>
<reference evidence="1 2" key="1">
    <citation type="submission" date="2017-02" db="EMBL/GenBank/DDBJ databases">
        <authorList>
            <person name="Peterson S.W."/>
        </authorList>
    </citation>
    <scope>NUCLEOTIDE SEQUENCE [LARGE SCALE GENOMIC DNA]</scope>
    <source>
        <strain evidence="1 2">USBA 369</strain>
    </source>
</reference>
<protein>
    <submittedName>
        <fullName evidence="1">Uncharacterized protein</fullName>
    </submittedName>
</protein>
<dbReference type="InterPro" id="IPR010982">
    <property type="entry name" value="Lambda_DNA-bd_dom_sf"/>
</dbReference>
<evidence type="ECO:0000313" key="2">
    <source>
        <dbReference type="Proteomes" id="UP000190135"/>
    </source>
</evidence>
<organism evidence="1 2">
    <name type="scientific">Consotaella salsifontis</name>
    <dbReference type="NCBI Taxonomy" id="1365950"/>
    <lineage>
        <taxon>Bacteria</taxon>
        <taxon>Pseudomonadati</taxon>
        <taxon>Pseudomonadota</taxon>
        <taxon>Alphaproteobacteria</taxon>
        <taxon>Hyphomicrobiales</taxon>
        <taxon>Aurantimonadaceae</taxon>
        <taxon>Consotaella</taxon>
    </lineage>
</organism>
<name>A0A1T4RD41_9HYPH</name>
<dbReference type="SUPFAM" id="SSF47413">
    <property type="entry name" value="lambda repressor-like DNA-binding domains"/>
    <property type="match status" value="1"/>
</dbReference>
<keyword evidence="2" id="KW-1185">Reference proteome</keyword>
<sequence length="94" mass="11009">MTPQDFNAWLDQLWFCDEDAAENLGVDVETIVRFRKEGAPHYIALACSAIERRLKPWQPRRRKARFVPRRRQLPAGQRVVHLSSFLPEGPRPQN</sequence>
<accession>A0A1T4RD41</accession>
<dbReference type="GO" id="GO:0003677">
    <property type="term" value="F:DNA binding"/>
    <property type="evidence" value="ECO:0007669"/>
    <property type="project" value="InterPro"/>
</dbReference>
<dbReference type="AlphaFoldDB" id="A0A1T4RD41"/>
<dbReference type="Proteomes" id="UP000190135">
    <property type="component" value="Unassembled WGS sequence"/>
</dbReference>
<dbReference type="EMBL" id="FUXL01000006">
    <property type="protein sequence ID" value="SKA13668.1"/>
    <property type="molecule type" value="Genomic_DNA"/>
</dbReference>
<evidence type="ECO:0000313" key="1">
    <source>
        <dbReference type="EMBL" id="SKA13668.1"/>
    </source>
</evidence>
<proteinExistence type="predicted"/>
<gene>
    <name evidence="1" type="ORF">SAMN05428963_106205</name>
</gene>